<dbReference type="VEuPathDB" id="PiroplasmaDB:BOVATA_027950"/>
<dbReference type="Proteomes" id="UP000236319">
    <property type="component" value="Unassembled WGS sequence"/>
</dbReference>
<evidence type="ECO:0000256" key="1">
    <source>
        <dbReference type="RuleBase" id="RU365057"/>
    </source>
</evidence>
<dbReference type="GO" id="GO:0042273">
    <property type="term" value="P:ribosomal large subunit biogenesis"/>
    <property type="evidence" value="ECO:0007669"/>
    <property type="project" value="UniProtKB-UniRule"/>
</dbReference>
<dbReference type="PANTHER" id="PTHR12730">
    <property type="entry name" value="HSDA/SDA1-RELATED"/>
    <property type="match status" value="1"/>
</dbReference>
<reference evidence="4 5" key="1">
    <citation type="journal article" date="2017" name="BMC Genomics">
        <title>Whole-genome assembly of Babesia ovata and comparative genomics between closely related pathogens.</title>
        <authorList>
            <person name="Yamagishi J."/>
            <person name="Asada M."/>
            <person name="Hakimi H."/>
            <person name="Tanaka T.Q."/>
            <person name="Sugimoto C."/>
            <person name="Kawazu S."/>
        </authorList>
    </citation>
    <scope>NUCLEOTIDE SEQUENCE [LARGE SCALE GENOMIC DNA]</scope>
    <source>
        <strain evidence="4 5">Miyake</strain>
    </source>
</reference>
<evidence type="ECO:0000313" key="4">
    <source>
        <dbReference type="EMBL" id="GBE61302.1"/>
    </source>
</evidence>
<sequence length="786" mass="89001">MEGLENLILRIKREPEAHRADFFRKWEEFVAALAVLRLTPHLYNSTAMALLNFVAQSVPFYCGPQQSNIDLRCIPSNATDSTGVSATGKGSSNVVGSVQRGGSAAGSINLVSENGVANAEESPSPELGRDLCMMLIDFVKSHRKRINGKTLKQVISTTFLLRSKRLVDIFTIFPEWLALLDLDDRDARRRLFVFIVRDLTIVSQQVKDARLTRAVQRLFFDFLKAKSIQVQLLTCCICVEMHKRRVWRDSQTVNSIAQCALASNLKLVLAGAHFLLGTKNHMDVAFSALEDIEEEIAALEDLNKQQQHPGFGAHSKKTEGRQNRLARTKKHVEKQLERRKRRLQLCAVREFAAIDDLHDPQKFTDRLFERCRNKDVTFGAKLILLQLVSILIARHRLLVPNFYGFMLKYINHKQKLVTKILAISAQAVHPDMPTDLVEPLIKQIMDQFVSEDRANEVITVGINTLREIAARAPCLFSKETISQIVEFRHIKNKGTWSLEPPKMHSAVAMATKSFINLYRDQAPEMLHATLRGREAGTQLSQAKKEKISKTTQKFSSTYILSQEDFKRKKYMGPDDAEADHSGSGSDRDDDEDIGASEDAYDPDAEDSDDGSEEMDSLDEGDGSESDTWESDVEEDSETENDGNGHENKRATTSGNHLKRKQDRETDDDESEHSDEDEDSEVERIKINPNDLAYGSKRKRVAAENRREAALARMERKKRRTAAESRAGNKQSTTNRVKARNKPVLMTMQSKRIVGKQTVNIAEKMANLKRHLKSLKKGNVKYKKRRQ</sequence>
<keyword evidence="1" id="KW-0813">Transport</keyword>
<dbReference type="InterPro" id="IPR012977">
    <property type="entry name" value="SDA1_N"/>
</dbReference>
<protein>
    <recommendedName>
        <fullName evidence="1">Protein SDA1</fullName>
    </recommendedName>
</protein>
<dbReference type="GO" id="GO:0000055">
    <property type="term" value="P:ribosomal large subunit export from nucleus"/>
    <property type="evidence" value="ECO:0007669"/>
    <property type="project" value="UniProtKB-UniRule"/>
</dbReference>
<dbReference type="AlphaFoldDB" id="A0A2H6KE81"/>
<feature type="domain" description="SDA1 N-terminal" evidence="3">
    <location>
        <begin position="132"/>
        <end position="490"/>
    </location>
</feature>
<keyword evidence="5" id="KW-1185">Reference proteome</keyword>
<name>A0A2H6KE81_9APIC</name>
<dbReference type="Pfam" id="PF08158">
    <property type="entry name" value="SDA1_HEAT"/>
    <property type="match status" value="1"/>
</dbReference>
<dbReference type="RefSeq" id="XP_028867545.1">
    <property type="nucleotide sequence ID" value="XM_029011712.1"/>
</dbReference>
<gene>
    <name evidence="4" type="ORF">BOVATA_027950</name>
</gene>
<dbReference type="GO" id="GO:0005730">
    <property type="term" value="C:nucleolus"/>
    <property type="evidence" value="ECO:0007669"/>
    <property type="project" value="UniProtKB-SubCell"/>
</dbReference>
<feature type="region of interest" description="Disordered" evidence="2">
    <location>
        <begin position="307"/>
        <end position="333"/>
    </location>
</feature>
<dbReference type="InterPro" id="IPR027312">
    <property type="entry name" value="Sda1"/>
</dbReference>
<dbReference type="OrthoDB" id="2196187at2759"/>
<comment type="caution">
    <text evidence="4">The sequence shown here is derived from an EMBL/GenBank/DDBJ whole genome shotgun (WGS) entry which is preliminary data.</text>
</comment>
<feature type="region of interest" description="Disordered" evidence="2">
    <location>
        <begin position="571"/>
        <end position="743"/>
    </location>
</feature>
<evidence type="ECO:0000313" key="5">
    <source>
        <dbReference type="Proteomes" id="UP000236319"/>
    </source>
</evidence>
<keyword evidence="1" id="KW-0653">Protein transport</keyword>
<keyword evidence="1" id="KW-0539">Nucleus</keyword>
<dbReference type="GeneID" id="39875072"/>
<organism evidence="4 5">
    <name type="scientific">Babesia ovata</name>
    <dbReference type="NCBI Taxonomy" id="189622"/>
    <lineage>
        <taxon>Eukaryota</taxon>
        <taxon>Sar</taxon>
        <taxon>Alveolata</taxon>
        <taxon>Apicomplexa</taxon>
        <taxon>Aconoidasida</taxon>
        <taxon>Piroplasmida</taxon>
        <taxon>Babesiidae</taxon>
        <taxon>Babesia</taxon>
    </lineage>
</organism>
<keyword evidence="1" id="KW-0690">Ribosome biogenesis</keyword>
<proteinExistence type="inferred from homology"/>
<dbReference type="GO" id="GO:0015031">
    <property type="term" value="P:protein transport"/>
    <property type="evidence" value="ECO:0007669"/>
    <property type="project" value="UniProtKB-KW"/>
</dbReference>
<feature type="compositionally biased region" description="Basic and acidic residues" evidence="2">
    <location>
        <begin position="700"/>
        <end position="713"/>
    </location>
</feature>
<accession>A0A2H6KE81</accession>
<evidence type="ECO:0000259" key="3">
    <source>
        <dbReference type="Pfam" id="PF08158"/>
    </source>
</evidence>
<evidence type="ECO:0000256" key="2">
    <source>
        <dbReference type="SAM" id="MobiDB-lite"/>
    </source>
</evidence>
<feature type="compositionally biased region" description="Acidic residues" evidence="2">
    <location>
        <begin position="587"/>
        <end position="640"/>
    </location>
</feature>
<dbReference type="PANTHER" id="PTHR12730:SF0">
    <property type="entry name" value="PROTEIN SDA1 HOMOLOG"/>
    <property type="match status" value="1"/>
</dbReference>
<comment type="subcellular location">
    <subcellularLocation>
        <location evidence="1">Nucleus</location>
        <location evidence="1">Nucleolus</location>
    </subcellularLocation>
</comment>
<feature type="compositionally biased region" description="Basic residues" evidence="2">
    <location>
        <begin position="324"/>
        <end position="333"/>
    </location>
</feature>
<comment type="function">
    <text evidence="1">Required for 60S pre-ribosomal subunits export to the cytoplasm.</text>
</comment>
<dbReference type="EMBL" id="BDSA01000003">
    <property type="protein sequence ID" value="GBE61302.1"/>
    <property type="molecule type" value="Genomic_DNA"/>
</dbReference>
<feature type="compositionally biased region" description="Acidic residues" evidence="2">
    <location>
        <begin position="664"/>
        <end position="680"/>
    </location>
</feature>
<comment type="similarity">
    <text evidence="1">Belongs to the SDA1 family.</text>
</comment>